<dbReference type="GO" id="GO:0005886">
    <property type="term" value="C:plasma membrane"/>
    <property type="evidence" value="ECO:0007669"/>
    <property type="project" value="TreeGrafter"/>
</dbReference>
<keyword evidence="2" id="KW-0489">Methyltransferase</keyword>
<dbReference type="GO" id="GO:0032259">
    <property type="term" value="P:methylation"/>
    <property type="evidence" value="ECO:0007669"/>
    <property type="project" value="UniProtKB-KW"/>
</dbReference>
<dbReference type="InterPro" id="IPR029063">
    <property type="entry name" value="SAM-dependent_MTases_sf"/>
</dbReference>
<dbReference type="EMBL" id="JADQBC010000027">
    <property type="protein sequence ID" value="MBR8827338.1"/>
    <property type="molecule type" value="Genomic_DNA"/>
</dbReference>
<dbReference type="SUPFAM" id="SSF53335">
    <property type="entry name" value="S-adenosyl-L-methionine-dependent methyltransferases"/>
    <property type="match status" value="1"/>
</dbReference>
<dbReference type="InterPro" id="IPR053202">
    <property type="entry name" value="EGF_Rcpt_Signaling_Reg"/>
</dbReference>
<dbReference type="InterPro" id="IPR006342">
    <property type="entry name" value="FkbM_mtfrase"/>
</dbReference>
<dbReference type="Gene3D" id="3.40.50.150">
    <property type="entry name" value="Vaccinia Virus protein VP39"/>
    <property type="match status" value="1"/>
</dbReference>
<feature type="domain" description="Methyltransferase FkbM" evidence="1">
    <location>
        <begin position="27"/>
        <end position="189"/>
    </location>
</feature>
<evidence type="ECO:0000313" key="2">
    <source>
        <dbReference type="EMBL" id="MBR8827338.1"/>
    </source>
</evidence>
<dbReference type="PANTHER" id="PTHR34009">
    <property type="entry name" value="PROTEIN STAR"/>
    <property type="match status" value="1"/>
</dbReference>
<gene>
    <name evidence="2" type="ORF">DSM107014_05430</name>
</gene>
<dbReference type="AlphaFoldDB" id="A0A941JPA4"/>
<dbReference type="Proteomes" id="UP000767446">
    <property type="component" value="Unassembled WGS sequence"/>
</dbReference>
<accession>A0A941JPA4</accession>
<dbReference type="GO" id="GO:0016197">
    <property type="term" value="P:endosomal transport"/>
    <property type="evidence" value="ECO:0007669"/>
    <property type="project" value="TreeGrafter"/>
</dbReference>
<organism evidence="2 3">
    <name type="scientific">Gomphosphaeria aponina SAG 52.96 = DSM 107014</name>
    <dbReference type="NCBI Taxonomy" id="1521640"/>
    <lineage>
        <taxon>Bacteria</taxon>
        <taxon>Bacillati</taxon>
        <taxon>Cyanobacteriota</taxon>
        <taxon>Cyanophyceae</taxon>
        <taxon>Oscillatoriophycideae</taxon>
        <taxon>Chroococcales</taxon>
        <taxon>Gomphosphaeriaceae</taxon>
        <taxon>Gomphosphaeria</taxon>
    </lineage>
</organism>
<reference evidence="2" key="1">
    <citation type="submission" date="2021-02" db="EMBL/GenBank/DDBJ databases">
        <title>Metagenome analyses of Stigonema ocellatum DSM 106950, Chlorogloea purpurea SAG 13.99 and Gomphosphaeria aponina DSM 107014.</title>
        <authorList>
            <person name="Marter P."/>
            <person name="Huang S."/>
        </authorList>
    </citation>
    <scope>NUCLEOTIDE SEQUENCE</scope>
    <source>
        <strain evidence="2">JP213</strain>
    </source>
</reference>
<dbReference type="GO" id="GO:0008168">
    <property type="term" value="F:methyltransferase activity"/>
    <property type="evidence" value="ECO:0007669"/>
    <property type="project" value="UniProtKB-KW"/>
</dbReference>
<dbReference type="GO" id="GO:0005737">
    <property type="term" value="C:cytoplasm"/>
    <property type="evidence" value="ECO:0007669"/>
    <property type="project" value="GOC"/>
</dbReference>
<evidence type="ECO:0000259" key="1">
    <source>
        <dbReference type="Pfam" id="PF05050"/>
    </source>
</evidence>
<dbReference type="PANTHER" id="PTHR34009:SF2">
    <property type="entry name" value="PROTEIN STAR"/>
    <property type="match status" value="1"/>
</dbReference>
<keyword evidence="2" id="KW-0808">Transferase</keyword>
<comment type="caution">
    <text evidence="2">The sequence shown here is derived from an EMBL/GenBank/DDBJ whole genome shotgun (WGS) entry which is preliminary data.</text>
</comment>
<protein>
    <submittedName>
        <fullName evidence="2">FkbM family methyltransferase</fullName>
    </submittedName>
</protein>
<dbReference type="NCBIfam" id="TIGR01444">
    <property type="entry name" value="fkbM_fam"/>
    <property type="match status" value="1"/>
</dbReference>
<dbReference type="Pfam" id="PF05050">
    <property type="entry name" value="Methyltransf_21"/>
    <property type="match status" value="1"/>
</dbReference>
<evidence type="ECO:0000313" key="3">
    <source>
        <dbReference type="Proteomes" id="UP000767446"/>
    </source>
</evidence>
<dbReference type="GO" id="GO:0006888">
    <property type="term" value="P:endoplasmic reticulum to Golgi vesicle-mediated transport"/>
    <property type="evidence" value="ECO:0007669"/>
    <property type="project" value="TreeGrafter"/>
</dbReference>
<name>A0A941JPA4_9CHRO</name>
<sequence>MYYSKDRQDVFLAKYVFPHLNNGFFVEIGAANGIIASNTYYFEKEKNWQGILIEPRKKTFMALKNNRKSICINCAIAKEEEKALFLEASILSGLVREYEKKHIQMIERRFIDRESEIQVYYVQLRNFMSILSEYKINEINLLSIDTEGGELEILKSINYDKIKIEVIIAEDNYNDLKDLNSFLESKGFILLFRLLNDGIFINKSILPNVIVNIEQKWDEFLLEFGNDNNKGQRLIERTITGYQF</sequence>
<proteinExistence type="predicted"/>